<feature type="compositionally biased region" description="Gly residues" evidence="8">
    <location>
        <begin position="140"/>
        <end position="167"/>
    </location>
</feature>
<keyword evidence="2" id="KW-0964">Secreted</keyword>
<dbReference type="FunFam" id="2.60.120.40:FF:000010">
    <property type="entry name" value="EMILIN-1 protein"/>
    <property type="match status" value="1"/>
</dbReference>
<keyword evidence="3" id="KW-0272">Extracellular matrix</keyword>
<feature type="domain" description="EMI" evidence="11">
    <location>
        <begin position="45"/>
        <end position="122"/>
    </location>
</feature>
<name>A0A669ERU5_ORENI</name>
<feature type="domain" description="C1q" evidence="10">
    <location>
        <begin position="921"/>
        <end position="1066"/>
    </location>
</feature>
<evidence type="ECO:0000259" key="11">
    <source>
        <dbReference type="PROSITE" id="PS51041"/>
    </source>
</evidence>
<evidence type="ECO:0000256" key="4">
    <source>
        <dbReference type="ARBA" id="ARBA00022729"/>
    </source>
</evidence>
<dbReference type="PRINTS" id="PR00007">
    <property type="entry name" value="COMPLEMNTC1Q"/>
</dbReference>
<dbReference type="Gene3D" id="2.60.120.40">
    <property type="match status" value="1"/>
</dbReference>
<evidence type="ECO:0000259" key="10">
    <source>
        <dbReference type="PROSITE" id="PS50871"/>
    </source>
</evidence>
<dbReference type="SMART" id="SM00110">
    <property type="entry name" value="C1Q"/>
    <property type="match status" value="1"/>
</dbReference>
<evidence type="ECO:0000256" key="3">
    <source>
        <dbReference type="ARBA" id="ARBA00022530"/>
    </source>
</evidence>
<feature type="chain" id="PRO_5025480527" evidence="9">
    <location>
        <begin position="19"/>
        <end position="1066"/>
    </location>
</feature>
<dbReference type="GeneTree" id="ENSGT01030000234633"/>
<feature type="compositionally biased region" description="Low complexity" evidence="8">
    <location>
        <begin position="881"/>
        <end position="890"/>
    </location>
</feature>
<evidence type="ECO:0000256" key="8">
    <source>
        <dbReference type="SAM" id="MobiDB-lite"/>
    </source>
</evidence>
<keyword evidence="13" id="KW-1185">Reference proteome</keyword>
<dbReference type="Pfam" id="PF07546">
    <property type="entry name" value="EMI"/>
    <property type="match status" value="1"/>
</dbReference>
<accession>A0A669ERU5</accession>
<reference evidence="12" key="2">
    <citation type="submission" date="2025-08" db="UniProtKB">
        <authorList>
            <consortium name="Ensembl"/>
        </authorList>
    </citation>
    <scope>IDENTIFICATION</scope>
</reference>
<feature type="compositionally biased region" description="Gly residues" evidence="8">
    <location>
        <begin position="540"/>
        <end position="562"/>
    </location>
</feature>
<feature type="region of interest" description="Disordered" evidence="8">
    <location>
        <begin position="201"/>
        <end position="225"/>
    </location>
</feature>
<dbReference type="Ensembl" id="ENSONIT00000038048.1">
    <property type="protein sequence ID" value="ENSONIP00000075491.1"/>
    <property type="gene ID" value="ENSONIG00000003220.2"/>
</dbReference>
<dbReference type="PANTHER" id="PTHR15427">
    <property type="entry name" value="EMILIN ELASTIN MICROFIBRIL INTERFACE-LOCATED PROTEIN ELASTIN MICROFIBRIL INTERFACER"/>
    <property type="match status" value="1"/>
</dbReference>
<reference evidence="13" key="1">
    <citation type="submission" date="2012-01" db="EMBL/GenBank/DDBJ databases">
        <title>The Genome Sequence of Oreochromis niloticus (Nile Tilapia).</title>
        <authorList>
            <consortium name="Broad Institute Genome Assembly Team"/>
            <consortium name="Broad Institute Sequencing Platform"/>
            <person name="Di Palma F."/>
            <person name="Johnson J."/>
            <person name="Lander E.S."/>
            <person name="Lindblad-Toh K."/>
        </authorList>
    </citation>
    <scope>NUCLEOTIDE SEQUENCE [LARGE SCALE GENOMIC DNA]</scope>
</reference>
<evidence type="ECO:0000256" key="1">
    <source>
        <dbReference type="ARBA" id="ARBA00004498"/>
    </source>
</evidence>
<dbReference type="PROSITE" id="PS51041">
    <property type="entry name" value="EMI"/>
    <property type="match status" value="1"/>
</dbReference>
<feature type="compositionally biased region" description="Gly residues" evidence="8">
    <location>
        <begin position="209"/>
        <end position="218"/>
    </location>
</feature>
<proteinExistence type="predicted"/>
<keyword evidence="4 9" id="KW-0732">Signal</keyword>
<feature type="signal peptide" evidence="9">
    <location>
        <begin position="1"/>
        <end position="18"/>
    </location>
</feature>
<evidence type="ECO:0000256" key="5">
    <source>
        <dbReference type="ARBA" id="ARBA00023054"/>
    </source>
</evidence>
<dbReference type="InterPro" id="IPR050392">
    <property type="entry name" value="Collagen/C1q_domain"/>
</dbReference>
<feature type="coiled-coil region" evidence="7">
    <location>
        <begin position="310"/>
        <end position="386"/>
    </location>
</feature>
<feature type="region of interest" description="Disordered" evidence="8">
    <location>
        <begin position="129"/>
        <end position="172"/>
    </location>
</feature>
<feature type="region of interest" description="Disordered" evidence="8">
    <location>
        <begin position="390"/>
        <end position="417"/>
    </location>
</feature>
<sequence length="1066" mass="115805">MAALPLLLLLVLWTCGHAKGAFPLRQSYNLYTNGHAHGARAASRHRNWCAFVVTKTVSCVVEDGVETYVKPDYHPCSWGSGQCSRVVVYRTYMRPRYKVAYKMVTEMDWKCCHGYSGADCNIGPAGGVGTQISTTRPQPGQGGGTTSGQGGGGHSYGGGSSGSGQSGGNADNEKMRQLEEKIRSLTKNLQDLQSTMSTMNERLQEEGGRNGLGGGSSGGRNPADAAQPEIKETIHSIQTKLDQLDNRTQAHDKTLVSINNHLVNGKGNELEGGVSGGSLSEGRLNSLKEEILSELERRVSLSCSSCQAGVEDLRKQQQQDRERIRALEKQMNAMDAQYRQSLDGLRQEVVRSQGCCDIISDLQDRVTDAERKISTASENFDILQNRMDRELSGQGGTSSSENTGSETGGHGRDAVVTEERLNNRLKDLERRVNSTMQKTEESCSYLENDVKDYFHRELDELRSVFLERFDDQADRIADVELDVERVKASISDHDKRLSKLENTTSQMNWRLEKCGCVASEQGGGGDGGYGGGTWGAGGGGGGGSTGGGGRWGGTGGGLPGTGGERDNSTKKSLEWRVVANEDQIRHFNTRLKDLSMSGDSLYGKVLDLTHDVGKIKALTGDHGEHFNRIVTVVEMLGEDCELCRKVEEELQKMKNYSQNALSNIQNHIDRIQNRLDSEGDSCFQICSDLQSEVSVLRDDVRRCTNQCKSNPDMTTGVDHARPGGTDDNSGQLDPAKPLDGHSVIEGINNNHLKTLQGELSNVILTFSSINDTLKGLEHTVQKHDSVITDLGNTKDKIISEIDKVQQELTEHMQDNRDRLDKMERDIRRFESTVLEMGDCKRSGDGLEKRLSKLEGVCGRLDGVSDSILKIKEGPPGPQGPPGERGFNGLPGLPGPPGFPGPQGEIGPPGPKGETGLPGADSQIPKLSFSAALTAPMDRAGTIVFDKVFVNEGNFYNPRTGIFTAPIDGNYYFSAVLTGHRNEKIEAVLSKSNYGMARVDSGGYQPEGLENNPVAEAKVNPGSLAVFSIILPLQTQDTVCIDLVMGKLAHSVEPLTIFNGMLLYEDK</sequence>
<evidence type="ECO:0000256" key="9">
    <source>
        <dbReference type="SAM" id="SignalP"/>
    </source>
</evidence>
<dbReference type="SUPFAM" id="SSF49842">
    <property type="entry name" value="TNF-like"/>
    <property type="match status" value="1"/>
</dbReference>
<dbReference type="InterPro" id="IPR001073">
    <property type="entry name" value="C1q_dom"/>
</dbReference>
<dbReference type="PANTHER" id="PTHR15427:SF1">
    <property type="entry name" value="EMILIN-1"/>
    <property type="match status" value="1"/>
</dbReference>
<evidence type="ECO:0000313" key="13">
    <source>
        <dbReference type="Proteomes" id="UP000005207"/>
    </source>
</evidence>
<comment type="subcellular location">
    <subcellularLocation>
        <location evidence="1">Secreted</location>
        <location evidence="1">Extracellular space</location>
        <location evidence="1">Extracellular matrix</location>
    </subcellularLocation>
</comment>
<feature type="coiled-coil region" evidence="7">
    <location>
        <begin position="794"/>
        <end position="832"/>
    </location>
</feature>
<organism evidence="12 13">
    <name type="scientific">Oreochromis niloticus</name>
    <name type="common">Nile tilapia</name>
    <name type="synonym">Tilapia nilotica</name>
    <dbReference type="NCBI Taxonomy" id="8128"/>
    <lineage>
        <taxon>Eukaryota</taxon>
        <taxon>Metazoa</taxon>
        <taxon>Chordata</taxon>
        <taxon>Craniata</taxon>
        <taxon>Vertebrata</taxon>
        <taxon>Euteleostomi</taxon>
        <taxon>Actinopterygii</taxon>
        <taxon>Neopterygii</taxon>
        <taxon>Teleostei</taxon>
        <taxon>Neoteleostei</taxon>
        <taxon>Acanthomorphata</taxon>
        <taxon>Ovalentaria</taxon>
        <taxon>Cichlomorphae</taxon>
        <taxon>Cichliformes</taxon>
        <taxon>Cichlidae</taxon>
        <taxon>African cichlids</taxon>
        <taxon>Pseudocrenilabrinae</taxon>
        <taxon>Oreochromini</taxon>
        <taxon>Oreochromis</taxon>
    </lineage>
</organism>
<dbReference type="InterPro" id="IPR008983">
    <property type="entry name" value="Tumour_necrosis_fac-like_dom"/>
</dbReference>
<feature type="region of interest" description="Disordered" evidence="8">
    <location>
        <begin position="868"/>
        <end position="922"/>
    </location>
</feature>
<feature type="region of interest" description="Disordered" evidence="8">
    <location>
        <begin position="711"/>
        <end position="735"/>
    </location>
</feature>
<reference evidence="12" key="3">
    <citation type="submission" date="2025-09" db="UniProtKB">
        <authorList>
            <consortium name="Ensembl"/>
        </authorList>
    </citation>
    <scope>IDENTIFICATION</scope>
</reference>
<evidence type="ECO:0000313" key="12">
    <source>
        <dbReference type="Ensembl" id="ENSONIP00000075491.1"/>
    </source>
</evidence>
<evidence type="ECO:0000256" key="6">
    <source>
        <dbReference type="ARBA" id="ARBA00023157"/>
    </source>
</evidence>
<keyword evidence="6" id="KW-1015">Disulfide bond</keyword>
<gene>
    <name evidence="12" type="primary">LOC100707680</name>
</gene>
<dbReference type="AlphaFoldDB" id="A0A669ERU5"/>
<evidence type="ECO:0000256" key="2">
    <source>
        <dbReference type="ARBA" id="ARBA00022525"/>
    </source>
</evidence>
<dbReference type="Proteomes" id="UP000005207">
    <property type="component" value="Linkage group LG1"/>
</dbReference>
<dbReference type="InterPro" id="IPR011489">
    <property type="entry name" value="EMI_domain"/>
</dbReference>
<dbReference type="PROSITE" id="PS50871">
    <property type="entry name" value="C1Q"/>
    <property type="match status" value="1"/>
</dbReference>
<protein>
    <submittedName>
        <fullName evidence="12">EMILIN-1</fullName>
    </submittedName>
</protein>
<keyword evidence="5 7" id="KW-0175">Coiled coil</keyword>
<feature type="region of interest" description="Disordered" evidence="8">
    <location>
        <begin position="540"/>
        <end position="570"/>
    </location>
</feature>
<dbReference type="Pfam" id="PF00386">
    <property type="entry name" value="C1q"/>
    <property type="match status" value="1"/>
</dbReference>
<evidence type="ECO:0000256" key="7">
    <source>
        <dbReference type="SAM" id="Coils"/>
    </source>
</evidence>